<keyword evidence="2" id="KW-0732">Signal</keyword>
<gene>
    <name evidence="4" type="ORF">SAMN05428946_0334</name>
</gene>
<evidence type="ECO:0000313" key="4">
    <source>
        <dbReference type="EMBL" id="SIT68189.1"/>
    </source>
</evidence>
<dbReference type="SUPFAM" id="SSF88713">
    <property type="entry name" value="Glycoside hydrolase/deacetylase"/>
    <property type="match status" value="1"/>
</dbReference>
<dbReference type="Proteomes" id="UP000187550">
    <property type="component" value="Unassembled WGS sequence"/>
</dbReference>
<feature type="signal peptide" evidence="2">
    <location>
        <begin position="1"/>
        <end position="26"/>
    </location>
</feature>
<dbReference type="PANTHER" id="PTHR10587">
    <property type="entry name" value="GLYCOSYL TRANSFERASE-RELATED"/>
    <property type="match status" value="1"/>
</dbReference>
<dbReference type="STRING" id="550447.SAMN05428946_0334"/>
<feature type="domain" description="NodB homology" evidence="3">
    <location>
        <begin position="102"/>
        <end position="282"/>
    </location>
</feature>
<protein>
    <submittedName>
        <fullName evidence="4">Peptidoglycan/xylan/chitin deacetylase, PgdA/CDA1 family</fullName>
    </submittedName>
</protein>
<evidence type="ECO:0000256" key="1">
    <source>
        <dbReference type="SAM" id="MobiDB-lite"/>
    </source>
</evidence>
<evidence type="ECO:0000313" key="5">
    <source>
        <dbReference type="Proteomes" id="UP000187550"/>
    </source>
</evidence>
<dbReference type="OrthoDB" id="9806342at2"/>
<evidence type="ECO:0000256" key="2">
    <source>
        <dbReference type="SAM" id="SignalP"/>
    </source>
</evidence>
<proteinExistence type="predicted"/>
<feature type="region of interest" description="Disordered" evidence="1">
    <location>
        <begin position="23"/>
        <end position="83"/>
    </location>
</feature>
<organism evidence="4 5">
    <name type="scientific">Edaphobacillus lindanitolerans</name>
    <dbReference type="NCBI Taxonomy" id="550447"/>
    <lineage>
        <taxon>Bacteria</taxon>
        <taxon>Bacillati</taxon>
        <taxon>Bacillota</taxon>
        <taxon>Bacilli</taxon>
        <taxon>Bacillales</taxon>
        <taxon>Bacillaceae</taxon>
        <taxon>Edaphobacillus</taxon>
    </lineage>
</organism>
<dbReference type="InterPro" id="IPR002509">
    <property type="entry name" value="NODB_dom"/>
</dbReference>
<dbReference type="Gene3D" id="3.20.20.370">
    <property type="entry name" value="Glycoside hydrolase/deacetylase"/>
    <property type="match status" value="1"/>
</dbReference>
<feature type="chain" id="PRO_5012120645" evidence="2">
    <location>
        <begin position="27"/>
        <end position="292"/>
    </location>
</feature>
<dbReference type="Pfam" id="PF01522">
    <property type="entry name" value="Polysacc_deac_1"/>
    <property type="match status" value="1"/>
</dbReference>
<dbReference type="AlphaFoldDB" id="A0A1U7PJB0"/>
<dbReference type="PROSITE" id="PS51257">
    <property type="entry name" value="PROKAR_LIPOPROTEIN"/>
    <property type="match status" value="1"/>
</dbReference>
<dbReference type="RefSeq" id="WP_076756634.1">
    <property type="nucleotide sequence ID" value="NZ_FTPL01000001.1"/>
</dbReference>
<evidence type="ECO:0000259" key="3">
    <source>
        <dbReference type="PROSITE" id="PS51677"/>
    </source>
</evidence>
<dbReference type="InterPro" id="IPR011330">
    <property type="entry name" value="Glyco_hydro/deAcase_b/a-brl"/>
</dbReference>
<dbReference type="PROSITE" id="PS51677">
    <property type="entry name" value="NODB"/>
    <property type="match status" value="1"/>
</dbReference>
<reference evidence="5" key="1">
    <citation type="submission" date="2017-01" db="EMBL/GenBank/DDBJ databases">
        <authorList>
            <person name="Varghese N."/>
            <person name="Submissions S."/>
        </authorList>
    </citation>
    <scope>NUCLEOTIDE SEQUENCE [LARGE SCALE GENOMIC DNA]</scope>
    <source>
        <strain evidence="5">MNA4</strain>
    </source>
</reference>
<accession>A0A1U7PJB0</accession>
<sequence>MRKLKWMAYIAFAAVLLLGACGEGKAGDSGDSDEGETIPAGGQTETGTEDGETGDPEGNEAGTDADEEEAAPEEEETEPAGPLYELNEATWAFSPIGDAEPKAALLTFDDAPDKHALELAKTLSEKDAPAIFFVNGHFLDTDAGKEMLKEIHDMGFPIGNHTMTHADLKGLTEEQQREEILGVNEIVESVIGEKPRFFRAPFGSNTDFSRQLAEEEGMLIMNWTYGYDWEKQYMDAQALADIMVNTEYLNNGANLLMHDREWTAAALPQIIDGLRDKGYTLIDPATIKLPEK</sequence>
<keyword evidence="5" id="KW-1185">Reference proteome</keyword>
<dbReference type="GO" id="GO:0005975">
    <property type="term" value="P:carbohydrate metabolic process"/>
    <property type="evidence" value="ECO:0007669"/>
    <property type="project" value="InterPro"/>
</dbReference>
<name>A0A1U7PJB0_9BACI</name>
<dbReference type="GO" id="GO:0016810">
    <property type="term" value="F:hydrolase activity, acting on carbon-nitrogen (but not peptide) bonds"/>
    <property type="evidence" value="ECO:0007669"/>
    <property type="project" value="InterPro"/>
</dbReference>
<dbReference type="InterPro" id="IPR050248">
    <property type="entry name" value="Polysacc_deacetylase_ArnD"/>
</dbReference>
<dbReference type="CDD" id="cd10917">
    <property type="entry name" value="CE4_NodB_like_6s_7s"/>
    <property type="match status" value="1"/>
</dbReference>
<feature type="compositionally biased region" description="Acidic residues" evidence="1">
    <location>
        <begin position="47"/>
        <end position="78"/>
    </location>
</feature>
<dbReference type="EMBL" id="FTPL01000001">
    <property type="protein sequence ID" value="SIT68189.1"/>
    <property type="molecule type" value="Genomic_DNA"/>
</dbReference>